<protein>
    <submittedName>
        <fullName evidence="1">AlpA family transcriptional regulator</fullName>
    </submittedName>
</protein>
<dbReference type="EMBL" id="CP029343">
    <property type="protein sequence ID" value="AWL03825.1"/>
    <property type="molecule type" value="Genomic_DNA"/>
</dbReference>
<dbReference type="OrthoDB" id="8781889at2"/>
<name>A0A2S2DEP6_9BURK</name>
<dbReference type="KEGG" id="mtim:DIR46_04805"/>
<gene>
    <name evidence="1" type="ORF">DIR46_04805</name>
</gene>
<organism evidence="1 2">
    <name type="scientific">Massilia oculi</name>
    <dbReference type="NCBI Taxonomy" id="945844"/>
    <lineage>
        <taxon>Bacteria</taxon>
        <taxon>Pseudomonadati</taxon>
        <taxon>Pseudomonadota</taxon>
        <taxon>Betaproteobacteria</taxon>
        <taxon>Burkholderiales</taxon>
        <taxon>Oxalobacteraceae</taxon>
        <taxon>Telluria group</taxon>
        <taxon>Massilia</taxon>
    </lineage>
</organism>
<sequence length="66" mass="7293">MIQNDHLIPVTKVASILGIGVSTAWLWCTTKAGFPIPMRLSPKCTRWSLNEVNSFAEGLKLARYCG</sequence>
<keyword evidence="2" id="KW-1185">Reference proteome</keyword>
<reference evidence="1 2" key="1">
    <citation type="submission" date="2018-05" db="EMBL/GenBank/DDBJ databases">
        <title>Complete genome sequence of Massilia oculi sp. nov. CCUG 43427T (=DSM 26321T), the type strain of M. oculi, and comparison with genome sequences of other Massilia strains.</title>
        <authorList>
            <person name="Zhu B."/>
        </authorList>
    </citation>
    <scope>NUCLEOTIDE SEQUENCE [LARGE SCALE GENOMIC DNA]</scope>
    <source>
        <strain evidence="1 2">CCUG 43427</strain>
    </source>
</reference>
<proteinExistence type="predicted"/>
<evidence type="ECO:0000313" key="2">
    <source>
        <dbReference type="Proteomes" id="UP000245820"/>
    </source>
</evidence>
<accession>A0A2S2DEP6</accession>
<dbReference type="AlphaFoldDB" id="A0A2S2DEP6"/>
<evidence type="ECO:0000313" key="1">
    <source>
        <dbReference type="EMBL" id="AWL03825.1"/>
    </source>
</evidence>
<dbReference type="Proteomes" id="UP000245820">
    <property type="component" value="Chromosome"/>
</dbReference>